<dbReference type="AlphaFoldDB" id="A0A2J6SEV6"/>
<dbReference type="Gene3D" id="3.30.160.60">
    <property type="entry name" value="Classic Zinc Finger"/>
    <property type="match status" value="1"/>
</dbReference>
<proteinExistence type="predicted"/>
<dbReference type="GeneID" id="36584515"/>
<keyword evidence="3" id="KW-1185">Reference proteome</keyword>
<dbReference type="Proteomes" id="UP000235371">
    <property type="component" value="Unassembled WGS sequence"/>
</dbReference>
<evidence type="ECO:0000313" key="3">
    <source>
        <dbReference type="Proteomes" id="UP000235371"/>
    </source>
</evidence>
<dbReference type="InterPro" id="IPR013087">
    <property type="entry name" value="Znf_C2H2_type"/>
</dbReference>
<dbReference type="RefSeq" id="XP_024726178.1">
    <property type="nucleotide sequence ID" value="XM_024876436.1"/>
</dbReference>
<gene>
    <name evidence="2" type="ORF">K444DRAFT_549234</name>
</gene>
<dbReference type="SMART" id="SM00355">
    <property type="entry name" value="ZnF_C2H2"/>
    <property type="match status" value="2"/>
</dbReference>
<dbReference type="InParanoid" id="A0A2J6SEV6"/>
<evidence type="ECO:0000259" key="1">
    <source>
        <dbReference type="SMART" id="SM00355"/>
    </source>
</evidence>
<dbReference type="EMBL" id="KZ613921">
    <property type="protein sequence ID" value="PMD49274.1"/>
    <property type="molecule type" value="Genomic_DNA"/>
</dbReference>
<sequence length="266" mass="30968">MRHTPNSLEWGTKGIDFVRLYKFIVPKGKQPYFQLLDEWTPTYETPLKVYLDEAKIHNKNHFPCQYPGCSGKQTLFSRPADLERHYKNVHSNVKDSFPCDYRKCLRSQDPFTRKDHYRDHLRDYHKEDIGCAKGEKSSRNKDKQKWQRAQKIWLAERYISHKHWRCNRCLVKNYVTQGWECSSCKNPCEEDRIRARKQVMGDPAETTMEDPAETSTEDGYAAAAPSCGACNGGTWIENEHGGYASCPVCQFTTAESFPLENNVAYY</sequence>
<dbReference type="OrthoDB" id="2687452at2759"/>
<feature type="domain" description="C2H2-type" evidence="1">
    <location>
        <begin position="62"/>
        <end position="90"/>
    </location>
</feature>
<organism evidence="2 3">
    <name type="scientific">Hyaloscypha bicolor E</name>
    <dbReference type="NCBI Taxonomy" id="1095630"/>
    <lineage>
        <taxon>Eukaryota</taxon>
        <taxon>Fungi</taxon>
        <taxon>Dikarya</taxon>
        <taxon>Ascomycota</taxon>
        <taxon>Pezizomycotina</taxon>
        <taxon>Leotiomycetes</taxon>
        <taxon>Helotiales</taxon>
        <taxon>Hyaloscyphaceae</taxon>
        <taxon>Hyaloscypha</taxon>
        <taxon>Hyaloscypha bicolor</taxon>
    </lineage>
</organism>
<protein>
    <recommendedName>
        <fullName evidence="1">C2H2-type domain-containing protein</fullName>
    </recommendedName>
</protein>
<reference evidence="2 3" key="1">
    <citation type="submission" date="2016-04" db="EMBL/GenBank/DDBJ databases">
        <title>A degradative enzymes factory behind the ericoid mycorrhizal symbiosis.</title>
        <authorList>
            <consortium name="DOE Joint Genome Institute"/>
            <person name="Martino E."/>
            <person name="Morin E."/>
            <person name="Grelet G."/>
            <person name="Kuo A."/>
            <person name="Kohler A."/>
            <person name="Daghino S."/>
            <person name="Barry K."/>
            <person name="Choi C."/>
            <person name="Cichocki N."/>
            <person name="Clum A."/>
            <person name="Copeland A."/>
            <person name="Hainaut M."/>
            <person name="Haridas S."/>
            <person name="Labutti K."/>
            <person name="Lindquist E."/>
            <person name="Lipzen A."/>
            <person name="Khouja H.-R."/>
            <person name="Murat C."/>
            <person name="Ohm R."/>
            <person name="Olson A."/>
            <person name="Spatafora J."/>
            <person name="Veneault-Fourrey C."/>
            <person name="Henrissat B."/>
            <person name="Grigoriev I."/>
            <person name="Martin F."/>
            <person name="Perotto S."/>
        </authorList>
    </citation>
    <scope>NUCLEOTIDE SEQUENCE [LARGE SCALE GENOMIC DNA]</scope>
    <source>
        <strain evidence="2 3">E</strain>
    </source>
</reference>
<evidence type="ECO:0000313" key="2">
    <source>
        <dbReference type="EMBL" id="PMD49274.1"/>
    </source>
</evidence>
<dbReference type="STRING" id="1095630.A0A2J6SEV6"/>
<accession>A0A2J6SEV6</accession>
<feature type="domain" description="C2H2-type" evidence="1">
    <location>
        <begin position="97"/>
        <end position="125"/>
    </location>
</feature>
<name>A0A2J6SEV6_9HELO</name>